<dbReference type="AlphaFoldDB" id="A0A096AEX1"/>
<organism evidence="1 2">
    <name type="scientific">Prevotella bivia DNF00320</name>
    <dbReference type="NCBI Taxonomy" id="1401068"/>
    <lineage>
        <taxon>Bacteria</taxon>
        <taxon>Pseudomonadati</taxon>
        <taxon>Bacteroidota</taxon>
        <taxon>Bacteroidia</taxon>
        <taxon>Bacteroidales</taxon>
        <taxon>Prevotellaceae</taxon>
        <taxon>Prevotella</taxon>
    </lineage>
</organism>
<sequence length="83" mass="9664">MEQITKDSIEQAYCFFHQKYCVYAYSDNLQQKDDIEYAISLFIEGMNQTLYKTLSAGKDDFLLCHASFSDDIKRAVAMLENML</sequence>
<comment type="caution">
    <text evidence="1">The sequence shown here is derived from an EMBL/GenBank/DDBJ whole genome shotgun (WGS) entry which is preliminary data.</text>
</comment>
<dbReference type="EMBL" id="JRNQ01000019">
    <property type="protein sequence ID" value="KGF45086.1"/>
    <property type="molecule type" value="Genomic_DNA"/>
</dbReference>
<evidence type="ECO:0000313" key="1">
    <source>
        <dbReference type="EMBL" id="KGF45086.1"/>
    </source>
</evidence>
<proteinExistence type="predicted"/>
<dbReference type="OrthoDB" id="1077197at2"/>
<dbReference type="RefSeq" id="WP_036866470.1">
    <property type="nucleotide sequence ID" value="NZ_JRNQ01000019.1"/>
</dbReference>
<protein>
    <submittedName>
        <fullName evidence="1">Uncharacterized protein</fullName>
    </submittedName>
</protein>
<dbReference type="Proteomes" id="UP000029525">
    <property type="component" value="Unassembled WGS sequence"/>
</dbReference>
<reference evidence="1 2" key="1">
    <citation type="submission" date="2014-07" db="EMBL/GenBank/DDBJ databases">
        <authorList>
            <person name="McCorrison J."/>
            <person name="Sanka R."/>
            <person name="Torralba M."/>
            <person name="Gillis M."/>
            <person name="Haft D.H."/>
            <person name="Methe B."/>
            <person name="Sutton G."/>
            <person name="Nelson K.E."/>
        </authorList>
    </citation>
    <scope>NUCLEOTIDE SEQUENCE [LARGE SCALE GENOMIC DNA]</scope>
    <source>
        <strain evidence="1 2">DNF00320</strain>
    </source>
</reference>
<gene>
    <name evidence="1" type="ORF">HMPREF0647_03835</name>
</gene>
<accession>A0A096AEX1</accession>
<evidence type="ECO:0000313" key="2">
    <source>
        <dbReference type="Proteomes" id="UP000029525"/>
    </source>
</evidence>
<name>A0A096AEX1_9BACT</name>